<dbReference type="AlphaFoldDB" id="A0A9W6SLL1"/>
<accession>A0A9W6SLL1</accession>
<sequence>MPAGDVAGPVPPDYRTLIAATGPGTLTGLLRLLAPCDVPDFDMAAEDAVHSARIEARRASGVRTVPLTVGDHPAAARFGAAHPRRHRRPGPATARHVGHCGLRS</sequence>
<protein>
    <submittedName>
        <fullName evidence="2">Uncharacterized protein</fullName>
    </submittedName>
</protein>
<organism evidence="2 3">
    <name type="scientific">Actinorhabdospora filicis</name>
    <dbReference type="NCBI Taxonomy" id="1785913"/>
    <lineage>
        <taxon>Bacteria</taxon>
        <taxon>Bacillati</taxon>
        <taxon>Actinomycetota</taxon>
        <taxon>Actinomycetes</taxon>
        <taxon>Micromonosporales</taxon>
        <taxon>Micromonosporaceae</taxon>
        <taxon>Actinorhabdospora</taxon>
    </lineage>
</organism>
<dbReference type="EMBL" id="BSTX01000002">
    <property type="protein sequence ID" value="GLZ79199.1"/>
    <property type="molecule type" value="Genomic_DNA"/>
</dbReference>
<feature type="region of interest" description="Disordered" evidence="1">
    <location>
        <begin position="73"/>
        <end position="104"/>
    </location>
</feature>
<dbReference type="Proteomes" id="UP001165079">
    <property type="component" value="Unassembled WGS sequence"/>
</dbReference>
<evidence type="ECO:0000313" key="3">
    <source>
        <dbReference type="Proteomes" id="UP001165079"/>
    </source>
</evidence>
<evidence type="ECO:0000313" key="2">
    <source>
        <dbReference type="EMBL" id="GLZ79199.1"/>
    </source>
</evidence>
<gene>
    <name evidence="2" type="ORF">Afil01_40060</name>
</gene>
<keyword evidence="3" id="KW-1185">Reference proteome</keyword>
<evidence type="ECO:0000256" key="1">
    <source>
        <dbReference type="SAM" id="MobiDB-lite"/>
    </source>
</evidence>
<proteinExistence type="predicted"/>
<comment type="caution">
    <text evidence="2">The sequence shown here is derived from an EMBL/GenBank/DDBJ whole genome shotgun (WGS) entry which is preliminary data.</text>
</comment>
<name>A0A9W6SLL1_9ACTN</name>
<reference evidence="2" key="1">
    <citation type="submission" date="2023-03" db="EMBL/GenBank/DDBJ databases">
        <title>Actinorhabdospora filicis NBRC 111898.</title>
        <authorList>
            <person name="Ichikawa N."/>
            <person name="Sato H."/>
            <person name="Tonouchi N."/>
        </authorList>
    </citation>
    <scope>NUCLEOTIDE SEQUENCE</scope>
    <source>
        <strain evidence="2">NBRC 111898</strain>
    </source>
</reference>